<comment type="caution">
    <text evidence="1">The sequence shown here is derived from an EMBL/GenBank/DDBJ whole genome shotgun (WGS) entry which is preliminary data.</text>
</comment>
<dbReference type="EMBL" id="JBBPCO010000009">
    <property type="protein sequence ID" value="MEK8090105.1"/>
    <property type="molecule type" value="Genomic_DNA"/>
</dbReference>
<dbReference type="Gene3D" id="3.40.50.150">
    <property type="entry name" value="Vaccinia Virus protein VP39"/>
    <property type="match status" value="1"/>
</dbReference>
<dbReference type="InterPro" id="IPR029063">
    <property type="entry name" value="SAM-dependent_MTases_sf"/>
</dbReference>
<dbReference type="RefSeq" id="WP_341371162.1">
    <property type="nucleotide sequence ID" value="NZ_JBBPCO010000009.1"/>
</dbReference>
<dbReference type="PANTHER" id="PTHR39963">
    <property type="entry name" value="SLL0983 PROTEIN"/>
    <property type="match status" value="1"/>
</dbReference>
<reference evidence="1 2" key="1">
    <citation type="submission" date="2024-04" db="EMBL/GenBank/DDBJ databases">
        <authorList>
            <person name="Abashina T."/>
            <person name="Shaikin A."/>
        </authorList>
    </citation>
    <scope>NUCLEOTIDE SEQUENCE [LARGE SCALE GENOMIC DNA]</scope>
    <source>
        <strain evidence="1 2">AAFK</strain>
    </source>
</reference>
<gene>
    <name evidence="1" type="ORF">WOB96_10045</name>
</gene>
<dbReference type="PANTHER" id="PTHR39963:SF1">
    <property type="entry name" value="MNMC-LIKE METHYLTRANSFERASE DOMAIN-CONTAINING PROTEIN"/>
    <property type="match status" value="1"/>
</dbReference>
<evidence type="ECO:0000313" key="2">
    <source>
        <dbReference type="Proteomes" id="UP001446205"/>
    </source>
</evidence>
<name>A0ABU9DBN4_9PROT</name>
<evidence type="ECO:0000313" key="1">
    <source>
        <dbReference type="EMBL" id="MEK8090105.1"/>
    </source>
</evidence>
<dbReference type="Proteomes" id="UP001446205">
    <property type="component" value="Unassembled WGS sequence"/>
</dbReference>
<proteinExistence type="predicted"/>
<dbReference type="SUPFAM" id="SSF53335">
    <property type="entry name" value="S-adenosyl-L-methionine-dependent methyltransferases"/>
    <property type="match status" value="1"/>
</dbReference>
<sequence length="214" mass="23652">MELDWIPTEDGTFTLRHASGETYNDPEGAVHTAFSAFAYGGGLLSAGERVRVLDIGFGLGLNATAAWATLRQIGAEMDLVAIEPDQEILDVFDAWPAPFSVREPREALGKALHGQQIKDLSVRMIRLPLDEALEQARAGYHAIFLDPWSAAVQPEMWEPARLEGLLERLLPGRSMVFRSYGDETFDALQAAGLPVERLDWPAGHGHSFRIQRSK</sequence>
<protein>
    <recommendedName>
        <fullName evidence="3">MnmC-like methyltransferase domain-containing protein</fullName>
    </recommendedName>
</protein>
<evidence type="ECO:0008006" key="3">
    <source>
        <dbReference type="Google" id="ProtNLM"/>
    </source>
</evidence>
<keyword evidence="2" id="KW-1185">Reference proteome</keyword>
<accession>A0ABU9DBN4</accession>
<organism evidence="1 2">
    <name type="scientific">Thermithiobacillus plumbiphilus</name>
    <dbReference type="NCBI Taxonomy" id="1729899"/>
    <lineage>
        <taxon>Bacteria</taxon>
        <taxon>Pseudomonadati</taxon>
        <taxon>Pseudomonadota</taxon>
        <taxon>Acidithiobacillia</taxon>
        <taxon>Acidithiobacillales</taxon>
        <taxon>Thermithiobacillaceae</taxon>
        <taxon>Thermithiobacillus</taxon>
    </lineage>
</organism>